<dbReference type="PANTHER" id="PTHR43065:SF42">
    <property type="entry name" value="TWO-COMPONENT SENSOR PPRA"/>
    <property type="match status" value="1"/>
</dbReference>
<evidence type="ECO:0000256" key="2">
    <source>
        <dbReference type="ARBA" id="ARBA00012438"/>
    </source>
</evidence>
<dbReference type="EMBL" id="JAFGIX010000031">
    <property type="protein sequence ID" value="MBN1572852.1"/>
    <property type="molecule type" value="Genomic_DNA"/>
</dbReference>
<reference evidence="9" key="1">
    <citation type="journal article" date="2021" name="Environ. Microbiol.">
        <title>Genomic characterization of three novel Desulfobacterota classes expand the metabolic and phylogenetic diversity of the phylum.</title>
        <authorList>
            <person name="Murphy C.L."/>
            <person name="Biggerstaff J."/>
            <person name="Eichhorn A."/>
            <person name="Ewing E."/>
            <person name="Shahan R."/>
            <person name="Soriano D."/>
            <person name="Stewart S."/>
            <person name="VanMol K."/>
            <person name="Walker R."/>
            <person name="Walters P."/>
            <person name="Elshahed M.S."/>
            <person name="Youssef N.H."/>
        </authorList>
    </citation>
    <scope>NUCLEOTIDE SEQUENCE</scope>
    <source>
        <strain evidence="9">Zod_Metabat.24</strain>
    </source>
</reference>
<comment type="catalytic activity">
    <reaction evidence="1">
        <text>ATP + protein L-histidine = ADP + protein N-phospho-L-histidine.</text>
        <dbReference type="EC" id="2.7.13.3"/>
    </reaction>
</comment>
<feature type="domain" description="PAS" evidence="7">
    <location>
        <begin position="136"/>
        <end position="180"/>
    </location>
</feature>
<feature type="domain" description="PAS" evidence="7">
    <location>
        <begin position="12"/>
        <end position="81"/>
    </location>
</feature>
<keyword evidence="3 4" id="KW-0597">Phosphoprotein</keyword>
<dbReference type="GO" id="GO:0000155">
    <property type="term" value="F:phosphorelay sensor kinase activity"/>
    <property type="evidence" value="ECO:0007669"/>
    <property type="project" value="InterPro"/>
</dbReference>
<dbReference type="SMART" id="SM00388">
    <property type="entry name" value="HisKA"/>
    <property type="match status" value="1"/>
</dbReference>
<feature type="domain" description="Histidine kinase" evidence="5">
    <location>
        <begin position="392"/>
        <end position="615"/>
    </location>
</feature>
<dbReference type="AlphaFoldDB" id="A0A9D8PP61"/>
<dbReference type="Pfam" id="PF08447">
    <property type="entry name" value="PAS_3"/>
    <property type="match status" value="1"/>
</dbReference>
<dbReference type="PROSITE" id="PS50110">
    <property type="entry name" value="RESPONSE_REGULATORY"/>
    <property type="match status" value="1"/>
</dbReference>
<dbReference type="NCBIfam" id="TIGR00229">
    <property type="entry name" value="sensory_box"/>
    <property type="match status" value="3"/>
</dbReference>
<evidence type="ECO:0000259" key="7">
    <source>
        <dbReference type="PROSITE" id="PS50112"/>
    </source>
</evidence>
<dbReference type="CDD" id="cd00082">
    <property type="entry name" value="HisKA"/>
    <property type="match status" value="1"/>
</dbReference>
<dbReference type="CDD" id="cd00130">
    <property type="entry name" value="PAS"/>
    <property type="match status" value="3"/>
</dbReference>
<dbReference type="Gene3D" id="3.40.50.2300">
    <property type="match status" value="1"/>
</dbReference>
<dbReference type="EC" id="2.7.13.3" evidence="2"/>
<feature type="domain" description="PAS" evidence="7">
    <location>
        <begin position="256"/>
        <end position="323"/>
    </location>
</feature>
<dbReference type="InterPro" id="IPR003594">
    <property type="entry name" value="HATPase_dom"/>
</dbReference>
<evidence type="ECO:0000313" key="10">
    <source>
        <dbReference type="Proteomes" id="UP000809273"/>
    </source>
</evidence>
<dbReference type="PROSITE" id="PS50112">
    <property type="entry name" value="PAS"/>
    <property type="match status" value="3"/>
</dbReference>
<evidence type="ECO:0000256" key="1">
    <source>
        <dbReference type="ARBA" id="ARBA00000085"/>
    </source>
</evidence>
<dbReference type="Gene3D" id="1.10.287.130">
    <property type="match status" value="1"/>
</dbReference>
<comment type="caution">
    <text evidence="9">The sequence shown here is derived from an EMBL/GenBank/DDBJ whole genome shotgun (WGS) entry which is preliminary data.</text>
</comment>
<dbReference type="Gene3D" id="3.30.450.20">
    <property type="entry name" value="PAS domain"/>
    <property type="match status" value="3"/>
</dbReference>
<feature type="domain" description="Response regulatory" evidence="6">
    <location>
        <begin position="639"/>
        <end position="755"/>
    </location>
</feature>
<dbReference type="InterPro" id="IPR000014">
    <property type="entry name" value="PAS"/>
</dbReference>
<name>A0A9D8PP61_9DELT</name>
<organism evidence="9 10">
    <name type="scientific">Candidatus Zymogenus saltonus</name>
    <dbReference type="NCBI Taxonomy" id="2844893"/>
    <lineage>
        <taxon>Bacteria</taxon>
        <taxon>Deltaproteobacteria</taxon>
        <taxon>Candidatus Zymogenia</taxon>
        <taxon>Candidatus Zymogeniales</taxon>
        <taxon>Candidatus Zymogenaceae</taxon>
        <taxon>Candidatus Zymogenus</taxon>
    </lineage>
</organism>
<evidence type="ECO:0000259" key="6">
    <source>
        <dbReference type="PROSITE" id="PS50110"/>
    </source>
</evidence>
<dbReference type="InterPro" id="IPR000700">
    <property type="entry name" value="PAS-assoc_C"/>
</dbReference>
<dbReference type="InterPro" id="IPR005467">
    <property type="entry name" value="His_kinase_dom"/>
</dbReference>
<dbReference type="PROSITE" id="PS50113">
    <property type="entry name" value="PAC"/>
    <property type="match status" value="1"/>
</dbReference>
<dbReference type="SUPFAM" id="SSF47384">
    <property type="entry name" value="Homodimeric domain of signal transducing histidine kinase"/>
    <property type="match status" value="1"/>
</dbReference>
<proteinExistence type="predicted"/>
<accession>A0A9D8PP61</accession>
<evidence type="ECO:0000259" key="8">
    <source>
        <dbReference type="PROSITE" id="PS50113"/>
    </source>
</evidence>
<dbReference type="InterPro" id="IPR035965">
    <property type="entry name" value="PAS-like_dom_sf"/>
</dbReference>
<evidence type="ECO:0000256" key="4">
    <source>
        <dbReference type="PROSITE-ProRule" id="PRU00169"/>
    </source>
</evidence>
<protein>
    <recommendedName>
        <fullName evidence="2">histidine kinase</fullName>
        <ecNumber evidence="2">2.7.13.3</ecNumber>
    </recommendedName>
</protein>
<dbReference type="InterPro" id="IPR011006">
    <property type="entry name" value="CheY-like_superfamily"/>
</dbReference>
<dbReference type="SMART" id="SM00086">
    <property type="entry name" value="PAC"/>
    <property type="match status" value="3"/>
</dbReference>
<dbReference type="InterPro" id="IPR004358">
    <property type="entry name" value="Sig_transdc_His_kin-like_C"/>
</dbReference>
<dbReference type="PROSITE" id="PS50109">
    <property type="entry name" value="HIS_KIN"/>
    <property type="match status" value="1"/>
</dbReference>
<dbReference type="SMART" id="SM00448">
    <property type="entry name" value="REC"/>
    <property type="match status" value="1"/>
</dbReference>
<dbReference type="SMART" id="SM00091">
    <property type="entry name" value="PAS"/>
    <property type="match status" value="3"/>
</dbReference>
<evidence type="ECO:0000313" key="9">
    <source>
        <dbReference type="EMBL" id="MBN1572852.1"/>
    </source>
</evidence>
<dbReference type="InterPro" id="IPR013655">
    <property type="entry name" value="PAS_fold_3"/>
</dbReference>
<dbReference type="SUPFAM" id="SSF55874">
    <property type="entry name" value="ATPase domain of HSP90 chaperone/DNA topoisomerase II/histidine kinase"/>
    <property type="match status" value="1"/>
</dbReference>
<dbReference type="SMART" id="SM00387">
    <property type="entry name" value="HATPase_c"/>
    <property type="match status" value="1"/>
</dbReference>
<dbReference type="InterPro" id="IPR036097">
    <property type="entry name" value="HisK_dim/P_sf"/>
</dbReference>
<dbReference type="SUPFAM" id="SSF52172">
    <property type="entry name" value="CheY-like"/>
    <property type="match status" value="1"/>
</dbReference>
<dbReference type="Proteomes" id="UP000809273">
    <property type="component" value="Unassembled WGS sequence"/>
</dbReference>
<feature type="modified residue" description="4-aspartylphosphate" evidence="4">
    <location>
        <position position="690"/>
    </location>
</feature>
<feature type="domain" description="PAC" evidence="8">
    <location>
        <begin position="327"/>
        <end position="379"/>
    </location>
</feature>
<dbReference type="InterPro" id="IPR036890">
    <property type="entry name" value="HATPase_C_sf"/>
</dbReference>
<dbReference type="PANTHER" id="PTHR43065">
    <property type="entry name" value="SENSOR HISTIDINE KINASE"/>
    <property type="match status" value="1"/>
</dbReference>
<dbReference type="InterPro" id="IPR003661">
    <property type="entry name" value="HisK_dim/P_dom"/>
</dbReference>
<dbReference type="CDD" id="cd00156">
    <property type="entry name" value="REC"/>
    <property type="match status" value="1"/>
</dbReference>
<dbReference type="Gene3D" id="3.30.565.10">
    <property type="entry name" value="Histidine kinase-like ATPase, C-terminal domain"/>
    <property type="match status" value="1"/>
</dbReference>
<sequence>MKDRTGIEASETDEQYRDLIENSTEGVAVLQDGKVVFYNKFLKDYVGYTDEELKSKTFSDFIHPDDVNVVVDSYARSMKGEEVPGIYEFRVISKDGTITETELYTSMSLWNGKPAVLCYFRNITDRKRTELELKKSEEKFRLLYENLPGGSFIINSDYLIEDANDFLCQITGFKREELIGHECDIICPKGPHKCPIFDMGKERIENDETAVKSKDGRFIPIIKSARRIPIRGVEVVVENFQDITEMKIARKNLEKSEETIRNIFETSEEVLFASDIKGEITDINPAIERVAGYSVDEIIGKSAFIFYEDPYEREELISELKRTGFLKNKEIHLYAKDGSILYGLVTANPRLDDKGNIIGLRGSIRDITEMKKLEYQFMQTQKMEAIGNLAGGIAHNFNNILMGIMGYAEFLVLKKKPDDQDYKAVKTIFDATQRAVELTTQLLNIARSGTHIPRKINLNNIVKETLLLLSGSMDKSVKIETHYEEEVKPIKGDRGQLEQCLLNLCINAREAMKVGGKIVIETQNVYLEDNYATNHIEAGTGDYVMMSVSDTGVGIPAKIKERIFEPFFTTKSDKGGTGMGLATLYGIIKNHGGFVNVYSEEGKGSVFKLYFPVSLGVIDEEEELGEELAEGTAAGGTETVLIIDDEQYVLDIWADYLTDNGFKVLTAKNGKKGIKLFKERADDIDIVILDYIMPDISGRDVLKRLKEIKKDIKVLVASGYSKNGQAKEMMEGDADGFIQKPSSLSELIRKIRGIIDR</sequence>
<dbReference type="Pfam" id="PF00072">
    <property type="entry name" value="Response_reg"/>
    <property type="match status" value="1"/>
</dbReference>
<reference evidence="9" key="2">
    <citation type="submission" date="2021-01" db="EMBL/GenBank/DDBJ databases">
        <authorList>
            <person name="Hahn C.R."/>
            <person name="Youssef N.H."/>
            <person name="Elshahed M."/>
        </authorList>
    </citation>
    <scope>NUCLEOTIDE SEQUENCE</scope>
    <source>
        <strain evidence="9">Zod_Metabat.24</strain>
    </source>
</reference>
<dbReference type="SUPFAM" id="SSF55785">
    <property type="entry name" value="PYP-like sensor domain (PAS domain)"/>
    <property type="match status" value="3"/>
</dbReference>
<evidence type="ECO:0000256" key="3">
    <source>
        <dbReference type="ARBA" id="ARBA00022553"/>
    </source>
</evidence>
<evidence type="ECO:0000259" key="5">
    <source>
        <dbReference type="PROSITE" id="PS50109"/>
    </source>
</evidence>
<dbReference type="Pfam" id="PF02518">
    <property type="entry name" value="HATPase_c"/>
    <property type="match status" value="1"/>
</dbReference>
<dbReference type="Pfam" id="PF00512">
    <property type="entry name" value="HisKA"/>
    <property type="match status" value="1"/>
</dbReference>
<dbReference type="Pfam" id="PF13426">
    <property type="entry name" value="PAS_9"/>
    <property type="match status" value="2"/>
</dbReference>
<dbReference type="PRINTS" id="PR00344">
    <property type="entry name" value="BCTRLSENSOR"/>
</dbReference>
<dbReference type="InterPro" id="IPR001789">
    <property type="entry name" value="Sig_transdc_resp-reg_receiver"/>
</dbReference>
<gene>
    <name evidence="9" type="ORF">JW984_06600</name>
</gene>
<dbReference type="InterPro" id="IPR001610">
    <property type="entry name" value="PAC"/>
</dbReference>